<accession>A0ABP6WWG9</accession>
<dbReference type="InterPro" id="IPR006976">
    <property type="entry name" value="VanZ-like"/>
</dbReference>
<evidence type="ECO:0000256" key="1">
    <source>
        <dbReference type="SAM" id="Phobius"/>
    </source>
</evidence>
<feature type="transmembrane region" description="Helical" evidence="1">
    <location>
        <begin position="38"/>
        <end position="60"/>
    </location>
</feature>
<dbReference type="PANTHER" id="PTHR28008:SF1">
    <property type="entry name" value="DOMAIN PROTEIN, PUTATIVE (AFU_ORTHOLOGUE AFUA_3G10980)-RELATED"/>
    <property type="match status" value="1"/>
</dbReference>
<keyword evidence="1" id="KW-0472">Membrane</keyword>
<reference evidence="4" key="1">
    <citation type="journal article" date="2019" name="Int. J. Syst. Evol. Microbiol.">
        <title>The Global Catalogue of Microorganisms (GCM) 10K type strain sequencing project: providing services to taxonomists for standard genome sequencing and annotation.</title>
        <authorList>
            <consortium name="The Broad Institute Genomics Platform"/>
            <consortium name="The Broad Institute Genome Sequencing Center for Infectious Disease"/>
            <person name="Wu L."/>
            <person name="Ma J."/>
        </authorList>
    </citation>
    <scope>NUCLEOTIDE SEQUENCE [LARGE SCALE GENOMIC DNA]</scope>
    <source>
        <strain evidence="4">JCM 17111</strain>
    </source>
</reference>
<name>A0ABP6WWG9_9FLAO</name>
<comment type="caution">
    <text evidence="3">The sequence shown here is derived from an EMBL/GenBank/DDBJ whole genome shotgun (WGS) entry which is preliminary data.</text>
</comment>
<proteinExistence type="predicted"/>
<dbReference type="RefSeq" id="WP_345004212.1">
    <property type="nucleotide sequence ID" value="NZ_BAABCY010000016.1"/>
</dbReference>
<feature type="transmembrane region" description="Helical" evidence="1">
    <location>
        <begin position="97"/>
        <end position="114"/>
    </location>
</feature>
<protein>
    <recommendedName>
        <fullName evidence="2">VanZ-like domain-containing protein</fullName>
    </recommendedName>
</protein>
<gene>
    <name evidence="3" type="ORF">GCM10022395_05110</name>
</gene>
<organism evidence="3 4">
    <name type="scientific">Snuella lapsa</name>
    <dbReference type="NCBI Taxonomy" id="870481"/>
    <lineage>
        <taxon>Bacteria</taxon>
        <taxon>Pseudomonadati</taxon>
        <taxon>Bacteroidota</taxon>
        <taxon>Flavobacteriia</taxon>
        <taxon>Flavobacteriales</taxon>
        <taxon>Flavobacteriaceae</taxon>
        <taxon>Snuella</taxon>
    </lineage>
</organism>
<evidence type="ECO:0000313" key="3">
    <source>
        <dbReference type="EMBL" id="GAA3556748.1"/>
    </source>
</evidence>
<keyword evidence="1" id="KW-1133">Transmembrane helix</keyword>
<dbReference type="Proteomes" id="UP001500954">
    <property type="component" value="Unassembled WGS sequence"/>
</dbReference>
<dbReference type="Pfam" id="PF04892">
    <property type="entry name" value="VanZ"/>
    <property type="match status" value="1"/>
</dbReference>
<keyword evidence="1" id="KW-0812">Transmembrane</keyword>
<sequence length="124" mass="13504">MLKKYALTILILYSVALTVVSLVKINKLPDVGISFGDKIFHFLTYSVLTYLWVNALFYAFKLTKTKAIIVAAIISIGFGILIEVLQGTMTASRASDLYDVAANTFGVLLAALVLSQKSIGIKNL</sequence>
<dbReference type="NCBIfam" id="NF037970">
    <property type="entry name" value="vanZ_1"/>
    <property type="match status" value="1"/>
</dbReference>
<dbReference type="PANTHER" id="PTHR28008">
    <property type="entry name" value="DOMAIN PROTEIN, PUTATIVE (AFU_ORTHOLOGUE AFUA_3G10980)-RELATED"/>
    <property type="match status" value="1"/>
</dbReference>
<evidence type="ECO:0000313" key="4">
    <source>
        <dbReference type="Proteomes" id="UP001500954"/>
    </source>
</evidence>
<feature type="transmembrane region" description="Helical" evidence="1">
    <location>
        <begin position="67"/>
        <end position="85"/>
    </location>
</feature>
<evidence type="ECO:0000259" key="2">
    <source>
        <dbReference type="Pfam" id="PF04892"/>
    </source>
</evidence>
<feature type="domain" description="VanZ-like" evidence="2">
    <location>
        <begin position="33"/>
        <end position="114"/>
    </location>
</feature>
<keyword evidence="4" id="KW-1185">Reference proteome</keyword>
<dbReference type="EMBL" id="BAABCY010000016">
    <property type="protein sequence ID" value="GAA3556748.1"/>
    <property type="molecule type" value="Genomic_DNA"/>
</dbReference>